<dbReference type="EMBL" id="CP041186">
    <property type="protein sequence ID" value="QDG52060.1"/>
    <property type="molecule type" value="Genomic_DNA"/>
</dbReference>
<dbReference type="Proteomes" id="UP000315995">
    <property type="component" value="Chromosome"/>
</dbReference>
<organism evidence="2 3">
    <name type="scientific">Persicimonas caeni</name>
    <dbReference type="NCBI Taxonomy" id="2292766"/>
    <lineage>
        <taxon>Bacteria</taxon>
        <taxon>Deltaproteobacteria</taxon>
        <taxon>Bradymonadales</taxon>
        <taxon>Bradymonadaceae</taxon>
        <taxon>Persicimonas</taxon>
    </lineage>
</organism>
<reference evidence="2 3" key="1">
    <citation type="submission" date="2019-06" db="EMBL/GenBank/DDBJ databases">
        <title>Persicimonas caeni gen. nov., sp. nov., a predatory bacterium isolated from solar saltern.</title>
        <authorList>
            <person name="Wang S."/>
        </authorList>
    </citation>
    <scope>NUCLEOTIDE SEQUENCE [LARGE SCALE GENOMIC DNA]</scope>
    <source>
        <strain evidence="2 3">YN101</strain>
    </source>
</reference>
<dbReference type="Pfam" id="PF09823">
    <property type="entry name" value="DUF2357"/>
    <property type="match status" value="1"/>
</dbReference>
<accession>A0A5B8Y6R3</accession>
<accession>A0A4Y6PUY8</accession>
<keyword evidence="3" id="KW-1185">Reference proteome</keyword>
<dbReference type="SUPFAM" id="SSF50249">
    <property type="entry name" value="Nucleic acid-binding proteins"/>
    <property type="match status" value="1"/>
</dbReference>
<sequence length="1270" mass="140452">MMGRRASNEMTDAVHGADLDEVRLEELAAHETPSRKGAHWITLQATEHLLASTSPRDPLTGRPRPVMLREVLRSIRQVLAGGARPLPYDVGQRALDLCLEAIGNILREPRTKIVRQHEMRPLHAVREMDEASMRWLARQPGRTAKEKLAGQRKAKAVVRRFSVDTLENRVVCRVVQELRRYVEQRLDAAAAYSDGVHPSIDELEDALRLLRNKFQRSELAFLSLGYRPQPTNVLLDDRDYSRVWRAYQMLLRRDDVLEKSWVRVGERTAGALFWSFVALLAEQQGVQLWEGPIILRDPGNEAIALRQPSNLASWSDQPSVTFVLESSLNRDKRGHTQKSSADEGRTRLRIIELSLRGHTINVEIGALASLSNESATSLFQFEYHVGVLEFGRLESQRGQPLRLFRTVKSRVSPLLDGFADIGGIGEASHFLVRELLRLFGSQPEPSLDSDSTSISNLPGAAVSPLGLDLGTSRPRVFGNSKQRTSVHAVGVRRNLPDSEVLWSVEQPDSPALPPGTSGQYIPFAEVFDAESASVELAHAYRAGRAVAQQLASELGSDQTRTIGVAIPDTVDAISRSRIRNAISKGLGKCFPVWRSVAAATGWQAKGELDVEESDLVLVVDAEAPSLTMTPLVARHVQELEEAVPDSAGILWERRPSLATTDIDDVLTYRQIQLDYAEQLLKEHGLHKRAALAQQLVASGRIERLLEEGRIVMPVDGTSDQWLVLRHSAKLWERLVTTWKQLFEERLADVFAGRTVQELLGELEKGVPRKILMVGRPFRIADADVADVASLDAGLAGRSPNRQWGTVKFASLQKGFGFASRETGEDVFMHPNNCASSGFFEGLKKGAIVSFVPGTAGAKPNPPAHVILPGSNHLIADAGVVATGANLLAARHEADLPTWQDWLQNMAVEVIRDGHYEILPLIAETERGVAAGETVDIDVPANLIPPAASSSCILPMVGDERTRRSLGIEGHVRLDKITGNDDSTLRGRFSYKHGIERNWELVLRAEVEDAAARVSASWHTEGKTWDQIADRNFLVPPYDDRGCAPAKSVDEAARIFDRIEKAALAEDLEAGRTEVWNLKDALGDGKGERRELVERLLELLHRWNSGDEFNPALSNAAVGVLGSAIWRDPELVGTLADSAKELFGRASRSLRNVLARLPELIDEVSEGKVARKVLRKYESPYENACRLLLGLFRLRSGDTVDFLTPGRPQLVRLARTVRRIDSLLVGAGLRPAVALPLSVEVPRHLRRMSQLGYATMCYLAGYEEPLLRVAE</sequence>
<dbReference type="InterPro" id="IPR002059">
    <property type="entry name" value="CSP_DNA-bd"/>
</dbReference>
<dbReference type="OrthoDB" id="5418762at2"/>
<name>A0A4Y6PUY8_PERCE</name>
<dbReference type="Gene3D" id="2.40.50.140">
    <property type="entry name" value="Nucleic acid-binding proteins"/>
    <property type="match status" value="1"/>
</dbReference>
<dbReference type="AlphaFoldDB" id="A0A4Y6PUY8"/>
<proteinExistence type="predicted"/>
<dbReference type="PROSITE" id="PS51857">
    <property type="entry name" value="CSD_2"/>
    <property type="match status" value="1"/>
</dbReference>
<dbReference type="InterPro" id="IPR018633">
    <property type="entry name" value="DUF2357"/>
</dbReference>
<evidence type="ECO:0000313" key="2">
    <source>
        <dbReference type="EMBL" id="QDG52060.1"/>
    </source>
</evidence>
<evidence type="ECO:0000313" key="3">
    <source>
        <dbReference type="Proteomes" id="UP000315995"/>
    </source>
</evidence>
<dbReference type="Pfam" id="PF00313">
    <property type="entry name" value="CSD"/>
    <property type="match status" value="1"/>
</dbReference>
<dbReference type="GO" id="GO:0003676">
    <property type="term" value="F:nucleic acid binding"/>
    <property type="evidence" value="ECO:0007669"/>
    <property type="project" value="InterPro"/>
</dbReference>
<evidence type="ECO:0000259" key="1">
    <source>
        <dbReference type="PROSITE" id="PS51857"/>
    </source>
</evidence>
<dbReference type="InterPro" id="IPR012340">
    <property type="entry name" value="NA-bd_OB-fold"/>
</dbReference>
<gene>
    <name evidence="2" type="ORF">FIV42_15310</name>
</gene>
<feature type="domain" description="CSD" evidence="1">
    <location>
        <begin position="801"/>
        <end position="867"/>
    </location>
</feature>
<protein>
    <submittedName>
        <fullName evidence="2">DUF2357 domain-containing protein</fullName>
    </submittedName>
</protein>